<gene>
    <name evidence="1" type="ORF">FFIC_210010</name>
</gene>
<accession>A0A0K8MGD2</accession>
<keyword evidence="2" id="KW-1185">Reference proteome</keyword>
<feature type="non-terminal residue" evidence="1">
    <location>
        <position position="32"/>
    </location>
</feature>
<proteinExistence type="predicted"/>
<name>A0A0K8MGD2_9LACO</name>
<dbReference type="AlphaFoldDB" id="A0A0K8MGD2"/>
<sequence>MTIVAKIELSMFTREDCVYHLMLIGIVIELIK</sequence>
<evidence type="ECO:0000313" key="2">
    <source>
        <dbReference type="Proteomes" id="UP000253891"/>
    </source>
</evidence>
<reference evidence="1 2" key="1">
    <citation type="journal article" date="2015" name="BMC Genomics">
        <title>Comparative genomics of Fructobacillus spp. and Leuconostoc spp. reveals niche-specific evolution of Fructobacillus spp.</title>
        <authorList>
            <person name="Endo A."/>
            <person name="Tanizawa Y."/>
            <person name="Tanaka N."/>
            <person name="Maeno S."/>
            <person name="Kumar H."/>
            <person name="Shiwa Y."/>
            <person name="Okada S."/>
            <person name="Yoshikawa H."/>
            <person name="Dicks L."/>
            <person name="Nakagawa J."/>
            <person name="Arita M."/>
        </authorList>
    </citation>
    <scope>NUCLEOTIDE SEQUENCE [LARGE SCALE GENOMIC DNA]</scope>
    <source>
        <strain evidence="1 2">JCM 12225</strain>
    </source>
</reference>
<dbReference type="EMBL" id="DF967998">
    <property type="protein sequence ID" value="GAO99512.1"/>
    <property type="molecule type" value="Genomic_DNA"/>
</dbReference>
<evidence type="ECO:0000313" key="1">
    <source>
        <dbReference type="EMBL" id="GAO99512.1"/>
    </source>
</evidence>
<protein>
    <submittedName>
        <fullName evidence="1">Uncharacterized protein</fullName>
    </submittedName>
</protein>
<organism evidence="1 2">
    <name type="scientific">Fructobacillus ficulneus</name>
    <dbReference type="NCBI Taxonomy" id="157463"/>
    <lineage>
        <taxon>Bacteria</taxon>
        <taxon>Bacillati</taxon>
        <taxon>Bacillota</taxon>
        <taxon>Bacilli</taxon>
        <taxon>Lactobacillales</taxon>
        <taxon>Lactobacillaceae</taxon>
        <taxon>Fructobacillus</taxon>
    </lineage>
</organism>
<dbReference type="Proteomes" id="UP000253891">
    <property type="component" value="Unassembled WGS sequence"/>
</dbReference>